<gene>
    <name evidence="8" type="ORF">SYN_00932</name>
</gene>
<evidence type="ECO:0000256" key="4">
    <source>
        <dbReference type="ARBA" id="ARBA00022801"/>
    </source>
</evidence>
<proteinExistence type="predicted"/>
<dbReference type="AlphaFoldDB" id="Q2LSP6"/>
<evidence type="ECO:0000256" key="2">
    <source>
        <dbReference type="ARBA" id="ARBA00001946"/>
    </source>
</evidence>
<dbReference type="HOGENOM" id="CLU_1076561_0_0_7"/>
<organism evidence="8 9">
    <name type="scientific">Syntrophus aciditrophicus (strain SB)</name>
    <dbReference type="NCBI Taxonomy" id="56780"/>
    <lineage>
        <taxon>Bacteria</taxon>
        <taxon>Pseudomonadati</taxon>
        <taxon>Thermodesulfobacteriota</taxon>
        <taxon>Syntrophia</taxon>
        <taxon>Syntrophales</taxon>
        <taxon>Syntrophaceae</taxon>
        <taxon>Syntrophus</taxon>
    </lineage>
</organism>
<keyword evidence="5" id="KW-0460">Magnesium</keyword>
<sequence length="297" mass="33917">MELIMNTAAEKFDQTLLKDRGSFQSLITDKLGATPLDFADRFQAIRNTWKEHKKHLAAGVFLLLQYGRHSSAGSRDEPVFLLIKRSLEVAQSGDISCPGGMLNPFLDSLLSRIIMNRFAPFHDGNALNYARGRDVPTFRTIRLFLANAARESWEEIGLNPFNVSFLGALPTYSLHLFKRTIFPVVGLIKDPWHYKPNSEVEKIVEIPVHAFFDSENYCRCCINSDNSRLNQKRLQTCFPCMTIKQEDNTEEILWGATFNIITNFLSIVFENPLPMVSDKTRIVSKICPDNYFRGNSR</sequence>
<evidence type="ECO:0000256" key="1">
    <source>
        <dbReference type="ARBA" id="ARBA00001936"/>
    </source>
</evidence>
<comment type="cofactor">
    <cofactor evidence="1">
        <name>Mn(2+)</name>
        <dbReference type="ChEBI" id="CHEBI:29035"/>
    </cofactor>
</comment>
<dbReference type="eggNOG" id="COG0494">
    <property type="taxonomic scope" value="Bacteria"/>
</dbReference>
<evidence type="ECO:0000259" key="7">
    <source>
        <dbReference type="PROSITE" id="PS51462"/>
    </source>
</evidence>
<comment type="cofactor">
    <cofactor evidence="2">
        <name>Mg(2+)</name>
        <dbReference type="ChEBI" id="CHEBI:18420"/>
    </cofactor>
</comment>
<dbReference type="SUPFAM" id="SSF55811">
    <property type="entry name" value="Nudix"/>
    <property type="match status" value="1"/>
</dbReference>
<dbReference type="CDD" id="cd03426">
    <property type="entry name" value="NUDIX_CoAse_Nudt7"/>
    <property type="match status" value="1"/>
</dbReference>
<evidence type="ECO:0000313" key="9">
    <source>
        <dbReference type="Proteomes" id="UP000001933"/>
    </source>
</evidence>
<dbReference type="PROSITE" id="PS51462">
    <property type="entry name" value="NUDIX"/>
    <property type="match status" value="1"/>
</dbReference>
<dbReference type="KEGG" id="sat:SYN_00932"/>
<dbReference type="GO" id="GO:0046872">
    <property type="term" value="F:metal ion binding"/>
    <property type="evidence" value="ECO:0007669"/>
    <property type="project" value="UniProtKB-KW"/>
</dbReference>
<dbReference type="EMBL" id="CP000252">
    <property type="protein sequence ID" value="ABC77105.1"/>
    <property type="molecule type" value="Genomic_DNA"/>
</dbReference>
<keyword evidence="3" id="KW-0479">Metal-binding</keyword>
<accession>Q2LSP6</accession>
<keyword evidence="6" id="KW-0464">Manganese</keyword>
<keyword evidence="9" id="KW-1185">Reference proteome</keyword>
<dbReference type="STRING" id="56780.SYN_00932"/>
<evidence type="ECO:0000256" key="5">
    <source>
        <dbReference type="ARBA" id="ARBA00022842"/>
    </source>
</evidence>
<evidence type="ECO:0000313" key="8">
    <source>
        <dbReference type="EMBL" id="ABC77105.1"/>
    </source>
</evidence>
<dbReference type="PANTHER" id="PTHR12992">
    <property type="entry name" value="NUDIX HYDROLASE"/>
    <property type="match status" value="1"/>
</dbReference>
<evidence type="ECO:0000256" key="6">
    <source>
        <dbReference type="ARBA" id="ARBA00023211"/>
    </source>
</evidence>
<reference evidence="8 9" key="1">
    <citation type="journal article" date="2007" name="Proc. Natl. Acad. Sci. U.S.A.">
        <title>The genome of Syntrophus aciditrophicus: life at the thermodynamic limit of microbial growth.</title>
        <authorList>
            <person name="McInerney M.J."/>
            <person name="Rohlin L."/>
            <person name="Mouttaki H."/>
            <person name="Kim U."/>
            <person name="Krupp R.S."/>
            <person name="Rios-Hernandez L."/>
            <person name="Sieber J."/>
            <person name="Struchtemeyer C.G."/>
            <person name="Bhattacharyya A."/>
            <person name="Campbell J.W."/>
            <person name="Gunsalus R.P."/>
        </authorList>
    </citation>
    <scope>NUCLEOTIDE SEQUENCE [LARGE SCALE GENOMIC DNA]</scope>
    <source>
        <strain evidence="8 9">SB</strain>
    </source>
</reference>
<dbReference type="InterPro" id="IPR015797">
    <property type="entry name" value="NUDIX_hydrolase-like_dom_sf"/>
</dbReference>
<name>Q2LSP6_SYNAS</name>
<protein>
    <submittedName>
        <fullName evidence="8">CoA pyrophosphatase</fullName>
        <ecNumber evidence="8">3.6.1.-</ecNumber>
    </submittedName>
</protein>
<feature type="domain" description="Nudix hydrolase" evidence="7">
    <location>
        <begin position="53"/>
        <end position="233"/>
    </location>
</feature>
<evidence type="ECO:0000256" key="3">
    <source>
        <dbReference type="ARBA" id="ARBA00022723"/>
    </source>
</evidence>
<dbReference type="PANTHER" id="PTHR12992:SF11">
    <property type="entry name" value="MITOCHONDRIAL COENZYME A DIPHOSPHATASE NUDT8"/>
    <property type="match status" value="1"/>
</dbReference>
<dbReference type="GO" id="GO:0010945">
    <property type="term" value="F:coenzyme A diphosphatase activity"/>
    <property type="evidence" value="ECO:0007669"/>
    <property type="project" value="InterPro"/>
</dbReference>
<dbReference type="EC" id="3.6.1.-" evidence="8"/>
<dbReference type="Gene3D" id="3.90.79.10">
    <property type="entry name" value="Nucleoside Triphosphate Pyrophosphohydrolase"/>
    <property type="match status" value="1"/>
</dbReference>
<dbReference type="InterPro" id="IPR045121">
    <property type="entry name" value="CoAse"/>
</dbReference>
<dbReference type="InParanoid" id="Q2LSP6"/>
<dbReference type="Proteomes" id="UP000001933">
    <property type="component" value="Chromosome"/>
</dbReference>
<keyword evidence="4 8" id="KW-0378">Hydrolase</keyword>
<dbReference type="InterPro" id="IPR000086">
    <property type="entry name" value="NUDIX_hydrolase_dom"/>
</dbReference>